<organism evidence="1 2">
    <name type="scientific">Cetraspora pellucida</name>
    <dbReference type="NCBI Taxonomy" id="1433469"/>
    <lineage>
        <taxon>Eukaryota</taxon>
        <taxon>Fungi</taxon>
        <taxon>Fungi incertae sedis</taxon>
        <taxon>Mucoromycota</taxon>
        <taxon>Glomeromycotina</taxon>
        <taxon>Glomeromycetes</taxon>
        <taxon>Diversisporales</taxon>
        <taxon>Gigasporaceae</taxon>
        <taxon>Cetraspora</taxon>
    </lineage>
</organism>
<evidence type="ECO:0000313" key="1">
    <source>
        <dbReference type="EMBL" id="CAG8692868.1"/>
    </source>
</evidence>
<keyword evidence="2" id="KW-1185">Reference proteome</keyword>
<dbReference type="Proteomes" id="UP000789366">
    <property type="component" value="Unassembled WGS sequence"/>
</dbReference>
<dbReference type="EMBL" id="CAJVPW010021304">
    <property type="protein sequence ID" value="CAG8692868.1"/>
    <property type="molecule type" value="Genomic_DNA"/>
</dbReference>
<accession>A0ACA9P655</accession>
<proteinExistence type="predicted"/>
<evidence type="ECO:0000313" key="2">
    <source>
        <dbReference type="Proteomes" id="UP000789366"/>
    </source>
</evidence>
<name>A0ACA9P655_9GLOM</name>
<comment type="caution">
    <text evidence="1">The sequence shown here is derived from an EMBL/GenBank/DDBJ whole genome shotgun (WGS) entry which is preliminary data.</text>
</comment>
<gene>
    <name evidence="1" type="ORF">SPELUC_LOCUS10849</name>
</gene>
<feature type="non-terminal residue" evidence="1">
    <location>
        <position position="1"/>
    </location>
</feature>
<reference evidence="1" key="1">
    <citation type="submission" date="2021-06" db="EMBL/GenBank/DDBJ databases">
        <authorList>
            <person name="Kallberg Y."/>
            <person name="Tangrot J."/>
            <person name="Rosling A."/>
        </authorList>
    </citation>
    <scope>NUCLEOTIDE SEQUENCE</scope>
    <source>
        <strain evidence="1">28 12/20/2015</strain>
    </source>
</reference>
<sequence>RNNFFPNLIKERMTNGCAENFQFKADPCVEKCRLIGKTASMYPTVVRSLSILTICFLLSSTAEAYRVHIYATDDSYWNPIDTCIPYVTNCDGHGTKICDGQEAICAGGTLLDCTVPDGQWSCAHVKKTNVGAGDVYYPTNKDSCFAFKGYDNGAWEFNPVDCQ</sequence>
<protein>
    <submittedName>
        <fullName evidence="1">15362_t:CDS:1</fullName>
    </submittedName>
</protein>